<reference evidence="3 4" key="1">
    <citation type="submission" date="2024-05" db="EMBL/GenBank/DDBJ databases">
        <authorList>
            <person name="Wallberg A."/>
        </authorList>
    </citation>
    <scope>NUCLEOTIDE SEQUENCE [LARGE SCALE GENOMIC DNA]</scope>
</reference>
<dbReference type="PANTHER" id="PTHR22933">
    <property type="entry name" value="FI18007P1-RELATED"/>
    <property type="match status" value="1"/>
</dbReference>
<keyword evidence="1" id="KW-0472">Membrane</keyword>
<evidence type="ECO:0000313" key="4">
    <source>
        <dbReference type="Proteomes" id="UP001497623"/>
    </source>
</evidence>
<accession>A0AAV2S472</accession>
<gene>
    <name evidence="3" type="ORF">MNOR_LOCUS31559</name>
</gene>
<dbReference type="Pfam" id="PF01607">
    <property type="entry name" value="CBM_14"/>
    <property type="match status" value="1"/>
</dbReference>
<sequence>VHSHSRHHHTSYTFILLAMMLRTCAALAMVMATAAIGQDLPYEMPSRPETILYQPLQSTFKCEGRPFGYYADVQNNCQVFHVCLPVTNHETRQFSFFCGRSTVFSQVDHTCVHRDMAPPCQDSQIPGGDTTGIEG</sequence>
<evidence type="ECO:0000313" key="3">
    <source>
        <dbReference type="EMBL" id="CAL4155801.1"/>
    </source>
</evidence>
<feature type="transmembrane region" description="Helical" evidence="1">
    <location>
        <begin position="12"/>
        <end position="37"/>
    </location>
</feature>
<organism evidence="3 4">
    <name type="scientific">Meganyctiphanes norvegica</name>
    <name type="common">Northern krill</name>
    <name type="synonym">Thysanopoda norvegica</name>
    <dbReference type="NCBI Taxonomy" id="48144"/>
    <lineage>
        <taxon>Eukaryota</taxon>
        <taxon>Metazoa</taxon>
        <taxon>Ecdysozoa</taxon>
        <taxon>Arthropoda</taxon>
        <taxon>Crustacea</taxon>
        <taxon>Multicrustacea</taxon>
        <taxon>Malacostraca</taxon>
        <taxon>Eumalacostraca</taxon>
        <taxon>Eucarida</taxon>
        <taxon>Euphausiacea</taxon>
        <taxon>Euphausiidae</taxon>
        <taxon>Meganyctiphanes</taxon>
    </lineage>
</organism>
<protein>
    <recommendedName>
        <fullName evidence="2">Chitin-binding type-2 domain-containing protein</fullName>
    </recommendedName>
</protein>
<dbReference type="SMART" id="SM00494">
    <property type="entry name" value="ChtBD2"/>
    <property type="match status" value="1"/>
</dbReference>
<dbReference type="EMBL" id="CAXKWB010040911">
    <property type="protein sequence ID" value="CAL4155801.1"/>
    <property type="molecule type" value="Genomic_DNA"/>
</dbReference>
<dbReference type="PANTHER" id="PTHR22933:SF43">
    <property type="entry name" value="LP10131P"/>
    <property type="match status" value="1"/>
</dbReference>
<dbReference type="InterPro" id="IPR002557">
    <property type="entry name" value="Chitin-bd_dom"/>
</dbReference>
<keyword evidence="1" id="KW-0812">Transmembrane</keyword>
<proteinExistence type="predicted"/>
<keyword evidence="4" id="KW-1185">Reference proteome</keyword>
<keyword evidence="1" id="KW-1133">Transmembrane helix</keyword>
<dbReference type="InterPro" id="IPR036508">
    <property type="entry name" value="Chitin-bd_dom_sf"/>
</dbReference>
<dbReference type="GO" id="GO:0008061">
    <property type="term" value="F:chitin binding"/>
    <property type="evidence" value="ECO:0007669"/>
    <property type="project" value="InterPro"/>
</dbReference>
<dbReference type="PROSITE" id="PS50940">
    <property type="entry name" value="CHIT_BIND_II"/>
    <property type="match status" value="1"/>
</dbReference>
<feature type="domain" description="Chitin-binding type-2" evidence="2">
    <location>
        <begin position="59"/>
        <end position="122"/>
    </location>
</feature>
<dbReference type="InterPro" id="IPR052976">
    <property type="entry name" value="Scoloptoxin-like"/>
</dbReference>
<feature type="non-terminal residue" evidence="3">
    <location>
        <position position="1"/>
    </location>
</feature>
<dbReference type="AlphaFoldDB" id="A0AAV2S472"/>
<dbReference type="Proteomes" id="UP001497623">
    <property type="component" value="Unassembled WGS sequence"/>
</dbReference>
<comment type="caution">
    <text evidence="3">The sequence shown here is derived from an EMBL/GenBank/DDBJ whole genome shotgun (WGS) entry which is preliminary data.</text>
</comment>
<dbReference type="GO" id="GO:0005576">
    <property type="term" value="C:extracellular region"/>
    <property type="evidence" value="ECO:0007669"/>
    <property type="project" value="InterPro"/>
</dbReference>
<name>A0AAV2S472_MEGNR</name>
<evidence type="ECO:0000256" key="1">
    <source>
        <dbReference type="SAM" id="Phobius"/>
    </source>
</evidence>
<evidence type="ECO:0000259" key="2">
    <source>
        <dbReference type="PROSITE" id="PS50940"/>
    </source>
</evidence>
<feature type="non-terminal residue" evidence="3">
    <location>
        <position position="135"/>
    </location>
</feature>
<dbReference type="SUPFAM" id="SSF57625">
    <property type="entry name" value="Invertebrate chitin-binding proteins"/>
    <property type="match status" value="1"/>
</dbReference>